<protein>
    <submittedName>
        <fullName evidence="3">BsuBI/PstI family type II restriction endonuclease</fullName>
    </submittedName>
</protein>
<dbReference type="Pfam" id="PF17728">
    <property type="entry name" value="BsuBI_PstI_RE_N"/>
    <property type="match status" value="1"/>
</dbReference>
<dbReference type="GO" id="GO:0004519">
    <property type="term" value="F:endonuclease activity"/>
    <property type="evidence" value="ECO:0007669"/>
    <property type="project" value="UniProtKB-KW"/>
</dbReference>
<dbReference type="InterPro" id="IPR009528">
    <property type="entry name" value="Restrct_endonuc_II_BsuBI_C"/>
</dbReference>
<dbReference type="RefSeq" id="WP_397558612.1">
    <property type="nucleotide sequence ID" value="NZ_JBIQWL010000018.1"/>
</dbReference>
<organism evidence="3 4">
    <name type="scientific">Microbacterium alkaliflavum</name>
    <dbReference type="NCBI Taxonomy" id="3248839"/>
    <lineage>
        <taxon>Bacteria</taxon>
        <taxon>Bacillati</taxon>
        <taxon>Actinomycetota</taxon>
        <taxon>Actinomycetes</taxon>
        <taxon>Micrococcales</taxon>
        <taxon>Microbacteriaceae</taxon>
        <taxon>Microbacterium</taxon>
    </lineage>
</organism>
<evidence type="ECO:0000313" key="4">
    <source>
        <dbReference type="Proteomes" id="UP001610861"/>
    </source>
</evidence>
<dbReference type="EMBL" id="JBIQWL010000018">
    <property type="protein sequence ID" value="MFH8253186.1"/>
    <property type="molecule type" value="Genomic_DNA"/>
</dbReference>
<reference evidence="3 4" key="1">
    <citation type="submission" date="2024-09" db="EMBL/GenBank/DDBJ databases">
        <authorList>
            <person name="Pan X."/>
        </authorList>
    </citation>
    <scope>NUCLEOTIDE SEQUENCE [LARGE SCALE GENOMIC DNA]</scope>
    <source>
        <strain evidence="3 4">B2969</strain>
    </source>
</reference>
<evidence type="ECO:0000259" key="2">
    <source>
        <dbReference type="Pfam" id="PF17728"/>
    </source>
</evidence>
<dbReference type="InterPro" id="IPR041454">
    <property type="entry name" value="BsuBI/PstI_N"/>
</dbReference>
<sequence length="377" mass="41463">MAIYLPIVPVEEAVKRLELIFPRAAFDSVLSSPLAAASVTAMIYVGAVWDDALEASGQRWVRPSMVMWLNDAELAYTADADRDAWYAAALTGKKATEALAAGRGYAMVQRYADNTRETLRDETWPKWREHGATLYRGGMPTSYPGPRWTLARSFADLFDPALAGDALIAAIDAWTQHNMSTAGRMRAMSARDLARSEDAVDVLLPNGTHRQLEPGGASQILKGVIEAWAPERLHSPMVLSISEPGDKVYLIDNERLASIGISIDISKLLPDALLVDVGVSPIEFWMVEAVQTDGEISDARKADLLDWAAAQGIDPDHCQFLTAFSSRNSAPARRRLKDLAAGTYAWFLDEPGMELAWTQLDRETNVRPRLAPVTPLR</sequence>
<dbReference type="Gene3D" id="3.40.1350.80">
    <property type="match status" value="1"/>
</dbReference>
<dbReference type="Proteomes" id="UP001610861">
    <property type="component" value="Unassembled WGS sequence"/>
</dbReference>
<keyword evidence="3" id="KW-0378">Hydrolase</keyword>
<proteinExistence type="predicted"/>
<evidence type="ECO:0000313" key="3">
    <source>
        <dbReference type="EMBL" id="MFH8253186.1"/>
    </source>
</evidence>
<keyword evidence="3" id="KW-0540">Nuclease</keyword>
<feature type="domain" description="BsuBI/PstI restriction endonuclease HTH" evidence="2">
    <location>
        <begin position="36"/>
        <end position="184"/>
    </location>
</feature>
<feature type="domain" description="BsuBI/PstI restriction endonuclease" evidence="1">
    <location>
        <begin position="201"/>
        <end position="352"/>
    </location>
</feature>
<dbReference type="Pfam" id="PF06616">
    <property type="entry name" value="BsuBI_PstI_RE"/>
    <property type="match status" value="1"/>
</dbReference>
<name>A0ABW7QEU6_9MICO</name>
<evidence type="ECO:0000259" key="1">
    <source>
        <dbReference type="Pfam" id="PF06616"/>
    </source>
</evidence>
<dbReference type="InterPro" id="IPR041963">
    <property type="entry name" value="BsuBI/PstI_C_sf"/>
</dbReference>
<comment type="caution">
    <text evidence="3">The sequence shown here is derived from an EMBL/GenBank/DDBJ whole genome shotgun (WGS) entry which is preliminary data.</text>
</comment>
<gene>
    <name evidence="3" type="ORF">ACH3VR_22665</name>
</gene>
<accession>A0ABW7QEU6</accession>
<keyword evidence="4" id="KW-1185">Reference proteome</keyword>
<keyword evidence="3" id="KW-0255">Endonuclease</keyword>